<feature type="non-terminal residue" evidence="1">
    <location>
        <position position="1"/>
    </location>
</feature>
<name>A0A0F9F2C5_9ZZZZ</name>
<organism evidence="1">
    <name type="scientific">marine sediment metagenome</name>
    <dbReference type="NCBI Taxonomy" id="412755"/>
    <lineage>
        <taxon>unclassified sequences</taxon>
        <taxon>metagenomes</taxon>
        <taxon>ecological metagenomes</taxon>
    </lineage>
</organism>
<dbReference type="EMBL" id="LAZR01034471">
    <property type="protein sequence ID" value="KKL45222.1"/>
    <property type="molecule type" value="Genomic_DNA"/>
</dbReference>
<accession>A0A0F9F2C5</accession>
<proteinExistence type="predicted"/>
<gene>
    <name evidence="1" type="ORF">LCGC14_2357860</name>
</gene>
<reference evidence="1" key="1">
    <citation type="journal article" date="2015" name="Nature">
        <title>Complex archaea that bridge the gap between prokaryotes and eukaryotes.</title>
        <authorList>
            <person name="Spang A."/>
            <person name="Saw J.H."/>
            <person name="Jorgensen S.L."/>
            <person name="Zaremba-Niedzwiedzka K."/>
            <person name="Martijn J."/>
            <person name="Lind A.E."/>
            <person name="van Eijk R."/>
            <person name="Schleper C."/>
            <person name="Guy L."/>
            <person name="Ettema T.J."/>
        </authorList>
    </citation>
    <scope>NUCLEOTIDE SEQUENCE</scope>
</reference>
<protein>
    <submittedName>
        <fullName evidence="1">Uncharacterized protein</fullName>
    </submittedName>
</protein>
<sequence>RLIEAYQRFIQAPINIFGNAPDIQSHQQSGK</sequence>
<evidence type="ECO:0000313" key="1">
    <source>
        <dbReference type="EMBL" id="KKL45222.1"/>
    </source>
</evidence>
<dbReference type="AlphaFoldDB" id="A0A0F9F2C5"/>
<comment type="caution">
    <text evidence="1">The sequence shown here is derived from an EMBL/GenBank/DDBJ whole genome shotgun (WGS) entry which is preliminary data.</text>
</comment>